<keyword evidence="9" id="KW-1185">Reference proteome</keyword>
<keyword evidence="3" id="KW-0238">DNA-binding</keyword>
<dbReference type="STRING" id="483547.GSUB_02715"/>
<evidence type="ECO:0000256" key="2">
    <source>
        <dbReference type="ARBA" id="ARBA00023015"/>
    </source>
</evidence>
<dbReference type="InterPro" id="IPR039420">
    <property type="entry name" value="WalR-like"/>
</dbReference>
<feature type="domain" description="Response regulatory" evidence="7">
    <location>
        <begin position="4"/>
        <end position="120"/>
    </location>
</feature>
<dbReference type="InterPro" id="IPR016032">
    <property type="entry name" value="Sig_transdc_resp-reg_C-effctor"/>
</dbReference>
<protein>
    <submittedName>
        <fullName evidence="8">LuxR family transcriptional regulator</fullName>
    </submittedName>
</protein>
<keyword evidence="4" id="KW-0804">Transcription</keyword>
<dbReference type="CDD" id="cd17535">
    <property type="entry name" value="REC_NarL-like"/>
    <property type="match status" value="1"/>
</dbReference>
<dbReference type="InterPro" id="IPR001789">
    <property type="entry name" value="Sig_transdc_resp-reg_receiver"/>
</dbReference>
<evidence type="ECO:0000259" key="7">
    <source>
        <dbReference type="PROSITE" id="PS50110"/>
    </source>
</evidence>
<dbReference type="InterPro" id="IPR011006">
    <property type="entry name" value="CheY-like_superfamily"/>
</dbReference>
<dbReference type="SUPFAM" id="SSF52172">
    <property type="entry name" value="CheY-like"/>
    <property type="match status" value="1"/>
</dbReference>
<evidence type="ECO:0000313" key="8">
    <source>
        <dbReference type="EMBL" id="AJF05699.1"/>
    </source>
</evidence>
<evidence type="ECO:0000256" key="1">
    <source>
        <dbReference type="ARBA" id="ARBA00022553"/>
    </source>
</evidence>
<dbReference type="PROSITE" id="PS50043">
    <property type="entry name" value="HTH_LUXR_2"/>
    <property type="match status" value="1"/>
</dbReference>
<evidence type="ECO:0000313" key="9">
    <source>
        <dbReference type="Proteomes" id="UP000035036"/>
    </source>
</evidence>
<dbReference type="HOGENOM" id="CLU_000445_90_1_7"/>
<dbReference type="RefSeq" id="WP_040199082.1">
    <property type="nucleotide sequence ID" value="NZ_CP010311.1"/>
</dbReference>
<evidence type="ECO:0000259" key="6">
    <source>
        <dbReference type="PROSITE" id="PS50043"/>
    </source>
</evidence>
<dbReference type="Pfam" id="PF00196">
    <property type="entry name" value="GerE"/>
    <property type="match status" value="1"/>
</dbReference>
<keyword evidence="2" id="KW-0805">Transcription regulation</keyword>
<dbReference type="InterPro" id="IPR000792">
    <property type="entry name" value="Tscrpt_reg_LuxR_C"/>
</dbReference>
<evidence type="ECO:0000256" key="4">
    <source>
        <dbReference type="ARBA" id="ARBA00023163"/>
    </source>
</evidence>
<dbReference type="GO" id="GO:0006355">
    <property type="term" value="P:regulation of DNA-templated transcription"/>
    <property type="evidence" value="ECO:0007669"/>
    <property type="project" value="InterPro"/>
</dbReference>
<dbReference type="AlphaFoldDB" id="A0A0B5FM34"/>
<dbReference type="EMBL" id="CP010311">
    <property type="protein sequence ID" value="AJF05699.1"/>
    <property type="molecule type" value="Genomic_DNA"/>
</dbReference>
<organism evidence="8 9">
    <name type="scientific">Geoalkalibacter subterraneus</name>
    <dbReference type="NCBI Taxonomy" id="483547"/>
    <lineage>
        <taxon>Bacteria</taxon>
        <taxon>Pseudomonadati</taxon>
        <taxon>Thermodesulfobacteriota</taxon>
        <taxon>Desulfuromonadia</taxon>
        <taxon>Desulfuromonadales</taxon>
        <taxon>Geoalkalibacteraceae</taxon>
        <taxon>Geoalkalibacter</taxon>
    </lineage>
</organism>
<feature type="domain" description="HTH luxR-type" evidence="6">
    <location>
        <begin position="146"/>
        <end position="211"/>
    </location>
</feature>
<dbReference type="SMART" id="SM00448">
    <property type="entry name" value="REC"/>
    <property type="match status" value="1"/>
</dbReference>
<dbReference type="Pfam" id="PF00072">
    <property type="entry name" value="Response_reg"/>
    <property type="match status" value="1"/>
</dbReference>
<proteinExistence type="predicted"/>
<dbReference type="PROSITE" id="PS50110">
    <property type="entry name" value="RESPONSE_REGULATORY"/>
    <property type="match status" value="1"/>
</dbReference>
<dbReference type="Gene3D" id="3.40.50.2300">
    <property type="match status" value="1"/>
</dbReference>
<dbReference type="GO" id="GO:0000160">
    <property type="term" value="P:phosphorelay signal transduction system"/>
    <property type="evidence" value="ECO:0007669"/>
    <property type="project" value="InterPro"/>
</dbReference>
<accession>A0A0B5FM34</accession>
<dbReference type="KEGG" id="gsb:GSUB_02715"/>
<dbReference type="PANTHER" id="PTHR43214:SF41">
    <property type="entry name" value="NITRATE_NITRITE RESPONSE REGULATOR PROTEIN NARP"/>
    <property type="match status" value="1"/>
</dbReference>
<dbReference type="OrthoDB" id="9780312at2"/>
<dbReference type="PROSITE" id="PS00622">
    <property type="entry name" value="HTH_LUXR_1"/>
    <property type="match status" value="1"/>
</dbReference>
<keyword evidence="1 5" id="KW-0597">Phosphoprotein</keyword>
<name>A0A0B5FM34_9BACT</name>
<dbReference type="InterPro" id="IPR058245">
    <property type="entry name" value="NreC/VraR/RcsB-like_REC"/>
</dbReference>
<evidence type="ECO:0000256" key="3">
    <source>
        <dbReference type="ARBA" id="ARBA00023125"/>
    </source>
</evidence>
<evidence type="ECO:0000256" key="5">
    <source>
        <dbReference type="PROSITE-ProRule" id="PRU00169"/>
    </source>
</evidence>
<dbReference type="SMART" id="SM00421">
    <property type="entry name" value="HTH_LUXR"/>
    <property type="match status" value="1"/>
</dbReference>
<gene>
    <name evidence="8" type="ORF">GSUB_02715</name>
</gene>
<dbReference type="PRINTS" id="PR00038">
    <property type="entry name" value="HTHLUXR"/>
</dbReference>
<dbReference type="Proteomes" id="UP000035036">
    <property type="component" value="Chromosome"/>
</dbReference>
<dbReference type="SUPFAM" id="SSF46894">
    <property type="entry name" value="C-terminal effector domain of the bipartite response regulators"/>
    <property type="match status" value="1"/>
</dbReference>
<dbReference type="PANTHER" id="PTHR43214">
    <property type="entry name" value="TWO-COMPONENT RESPONSE REGULATOR"/>
    <property type="match status" value="1"/>
</dbReference>
<reference evidence="8 9" key="1">
    <citation type="journal article" date="2015" name="Genome Announc.">
        <title>Genomes of Geoalkalibacter ferrihydriticus Z-0531T and Geoalkalibacter subterraneus Red1T, Two Haloalkaliphilic Metal-Reducing Deltaproteobacteria.</title>
        <authorList>
            <person name="Badalamenti J.P."/>
            <person name="Krajmalnik-Brown R."/>
            <person name="Torres C.I."/>
            <person name="Bond D.R."/>
        </authorList>
    </citation>
    <scope>NUCLEOTIDE SEQUENCE [LARGE SCALE GENOMIC DNA]</scope>
    <source>
        <strain evidence="8 9">Red1</strain>
    </source>
</reference>
<dbReference type="CDD" id="cd06170">
    <property type="entry name" value="LuxR_C_like"/>
    <property type="match status" value="1"/>
</dbReference>
<dbReference type="GO" id="GO:0003677">
    <property type="term" value="F:DNA binding"/>
    <property type="evidence" value="ECO:0007669"/>
    <property type="project" value="UniProtKB-KW"/>
</dbReference>
<feature type="modified residue" description="4-aspartylphosphate" evidence="5">
    <location>
        <position position="55"/>
    </location>
</feature>
<sequence length="215" mass="23464">MSIKIIFADDHEIFHDCVKALFDSHGRIEVLATVSDGRAAVRLAEELKPDVVVMDLAMPFLNGFDATRRIVAETPGVKIVALSSHKDRKFILSMLKAGARGYVVKDSVIAELVQAIEVVVAGGMYLSPGVTDIVMNNLLHGDEEGASSPFDKLTPRERETLQLLVEGTPVKDIADLLNVSAKTVETHRHNIMQKLGVESLPELTKLAIREGLTTL</sequence>